<evidence type="ECO:0000313" key="14">
    <source>
        <dbReference type="Proteomes" id="UP000051497"/>
    </source>
</evidence>
<dbReference type="EMBL" id="LKAJ02000001">
    <property type="protein sequence ID" value="MCS5712099.1"/>
    <property type="molecule type" value="Genomic_DNA"/>
</dbReference>
<keyword evidence="6" id="KW-0812">Transmembrane</keyword>
<dbReference type="InterPro" id="IPR058982">
    <property type="entry name" value="Beta-barrel_AprE"/>
</dbReference>
<comment type="subcellular location">
    <subcellularLocation>
        <location evidence="1 9">Cell inner membrane</location>
        <topology evidence="1 9">Single-pass membrane protein</topology>
    </subcellularLocation>
</comment>
<comment type="similarity">
    <text evidence="2 9">Belongs to the membrane fusion protein (MFP) (TC 8.A.1) family.</text>
</comment>
<dbReference type="PRINTS" id="PR01490">
    <property type="entry name" value="RTXTOXIND"/>
</dbReference>
<dbReference type="InterPro" id="IPR050739">
    <property type="entry name" value="MFP"/>
</dbReference>
<evidence type="ECO:0000256" key="10">
    <source>
        <dbReference type="SAM" id="Coils"/>
    </source>
</evidence>
<evidence type="ECO:0000256" key="9">
    <source>
        <dbReference type="RuleBase" id="RU365093"/>
    </source>
</evidence>
<evidence type="ECO:0000313" key="13">
    <source>
        <dbReference type="EMBL" id="MCS5712099.1"/>
    </source>
</evidence>
<dbReference type="Gene3D" id="2.40.30.170">
    <property type="match status" value="1"/>
</dbReference>
<evidence type="ECO:0000256" key="2">
    <source>
        <dbReference type="ARBA" id="ARBA00009477"/>
    </source>
</evidence>
<dbReference type="Pfam" id="PF25994">
    <property type="entry name" value="HH_AprE"/>
    <property type="match status" value="1"/>
</dbReference>
<keyword evidence="4 9" id="KW-1003">Cell membrane</keyword>
<organism evidence="13 14">
    <name type="scientific">Candidatus Berkiella aquae</name>
    <dbReference type="NCBI Taxonomy" id="295108"/>
    <lineage>
        <taxon>Bacteria</taxon>
        <taxon>Pseudomonadati</taxon>
        <taxon>Pseudomonadota</taxon>
        <taxon>Gammaproteobacteria</taxon>
        <taxon>Candidatus Berkiellales</taxon>
        <taxon>Candidatus Berkiellaceae</taxon>
        <taxon>Candidatus Berkiella</taxon>
    </lineage>
</organism>
<reference evidence="13" key="1">
    <citation type="journal article" date="2016" name="Genome Announc.">
        <title>Draft Genome Sequences of Two Novel Amoeba-Resistant Intranuclear Bacteria, 'Candidatus Berkiella cookevillensis' and 'Candidatus Berkiella aquae'.</title>
        <authorList>
            <person name="Mehari Y.T."/>
            <person name="Arivett B.A."/>
            <person name="Farone A.L."/>
            <person name="Gunderson J.H."/>
            <person name="Farone M.B."/>
        </authorList>
    </citation>
    <scope>NUCLEOTIDE SEQUENCE</scope>
    <source>
        <strain evidence="13">HT99</strain>
    </source>
</reference>
<keyword evidence="7" id="KW-1133">Transmembrane helix</keyword>
<keyword evidence="3 9" id="KW-0813">Transport</keyword>
<evidence type="ECO:0000259" key="11">
    <source>
        <dbReference type="Pfam" id="PF25994"/>
    </source>
</evidence>
<dbReference type="GO" id="GO:0005886">
    <property type="term" value="C:plasma membrane"/>
    <property type="evidence" value="ECO:0007669"/>
    <property type="project" value="UniProtKB-SubCell"/>
</dbReference>
<dbReference type="Pfam" id="PF26002">
    <property type="entry name" value="Beta-barrel_AprE"/>
    <property type="match status" value="1"/>
</dbReference>
<evidence type="ECO:0000259" key="12">
    <source>
        <dbReference type="Pfam" id="PF26002"/>
    </source>
</evidence>
<dbReference type="InterPro" id="IPR006144">
    <property type="entry name" value="Secretion_HlyD_CS"/>
</dbReference>
<feature type="domain" description="AprE-like long alpha-helical hairpin" evidence="11">
    <location>
        <begin position="92"/>
        <end position="268"/>
    </location>
</feature>
<protein>
    <recommendedName>
        <fullName evidence="9">Membrane fusion protein (MFP) family protein</fullName>
    </recommendedName>
</protein>
<dbReference type="NCBIfam" id="TIGR01843">
    <property type="entry name" value="type_I_hlyD"/>
    <property type="match status" value="1"/>
</dbReference>
<dbReference type="PANTHER" id="PTHR30386">
    <property type="entry name" value="MEMBRANE FUSION SUBUNIT OF EMRAB-TOLC MULTIDRUG EFFLUX PUMP"/>
    <property type="match status" value="1"/>
</dbReference>
<reference evidence="13" key="2">
    <citation type="submission" date="2021-06" db="EMBL/GenBank/DDBJ databases">
        <title>Genomic Description and Analysis of Intracellular Bacteria, Candidatus Berkiella cookevillensis and Candidatus Berkiella aquae.</title>
        <authorList>
            <person name="Kidane D.T."/>
            <person name="Mehari Y.T."/>
            <person name="Rice F.C."/>
            <person name="Arivett B.A."/>
            <person name="Farone A.L."/>
            <person name="Berk S.G."/>
            <person name="Farone M.B."/>
        </authorList>
    </citation>
    <scope>NUCLEOTIDE SEQUENCE</scope>
    <source>
        <strain evidence="13">HT99</strain>
    </source>
</reference>
<accession>A0AAE3LAN4</accession>
<evidence type="ECO:0000256" key="6">
    <source>
        <dbReference type="ARBA" id="ARBA00022692"/>
    </source>
</evidence>
<evidence type="ECO:0000256" key="1">
    <source>
        <dbReference type="ARBA" id="ARBA00004377"/>
    </source>
</evidence>
<dbReference type="PROSITE" id="PS00543">
    <property type="entry name" value="HLYD_FAMILY"/>
    <property type="match status" value="1"/>
</dbReference>
<dbReference type="InterPro" id="IPR010129">
    <property type="entry name" value="T1SS_HlyD"/>
</dbReference>
<evidence type="ECO:0000256" key="7">
    <source>
        <dbReference type="ARBA" id="ARBA00022989"/>
    </source>
</evidence>
<evidence type="ECO:0000256" key="8">
    <source>
        <dbReference type="ARBA" id="ARBA00023136"/>
    </source>
</evidence>
<keyword evidence="10" id="KW-0175">Coiled coil</keyword>
<dbReference type="AlphaFoldDB" id="A0AAE3LAN4"/>
<gene>
    <name evidence="13" type="ORF">HT99x_011710</name>
</gene>
<dbReference type="InterPro" id="IPR058781">
    <property type="entry name" value="HH_AprE-like"/>
</dbReference>
<evidence type="ECO:0000256" key="5">
    <source>
        <dbReference type="ARBA" id="ARBA00022519"/>
    </source>
</evidence>
<keyword evidence="14" id="KW-1185">Reference proteome</keyword>
<dbReference type="GO" id="GO:0009306">
    <property type="term" value="P:protein secretion"/>
    <property type="evidence" value="ECO:0007669"/>
    <property type="project" value="InterPro"/>
</dbReference>
<evidence type="ECO:0000256" key="3">
    <source>
        <dbReference type="ARBA" id="ARBA00022448"/>
    </source>
</evidence>
<feature type="coiled-coil region" evidence="10">
    <location>
        <begin position="132"/>
        <end position="180"/>
    </location>
</feature>
<name>A0AAE3LAN4_9GAMM</name>
<comment type="caution">
    <text evidence="13">The sequence shown here is derived from an EMBL/GenBank/DDBJ whole genome shotgun (WGS) entry which is preliminary data.</text>
</comment>
<evidence type="ECO:0000256" key="4">
    <source>
        <dbReference type="ARBA" id="ARBA00022475"/>
    </source>
</evidence>
<feature type="domain" description="AprE-like beta-barrel" evidence="12">
    <location>
        <begin position="310"/>
        <end position="401"/>
    </location>
</feature>
<keyword evidence="8" id="KW-0472">Membrane</keyword>
<dbReference type="Proteomes" id="UP000051497">
    <property type="component" value="Unassembled WGS sequence"/>
</dbReference>
<dbReference type="PANTHER" id="PTHR30386:SF26">
    <property type="entry name" value="TRANSPORT PROTEIN COMB"/>
    <property type="match status" value="1"/>
</dbReference>
<keyword evidence="5 9" id="KW-0997">Cell inner membrane</keyword>
<sequence>MMQGIPFRYHLILIAAAAFLFVGGIWASFATLDVVTVAQGKVIPSRSMQTVQNLEGGIVKDIRVKVGEVVERGQVVMVIDDTRFVSSMKEGEVQSDALQAKIERLEAETSGKPLVFNKQLQENSPDTVRNELNLYENRKTELQVKLNILKDDVEQRKQELTGAQGKKEQLERSLALVKKELALTKPLVSQGAVSEVDVLRLERTVNDLAGELEQTQLSIPKLEASLTGAQRKIDELLLGFKSDAFKELNAARAEYSRLFESNKAAADRVTRTIVRSPVRGTVNQVKVTTIGGIVQPGQDLMDIVPLDDTLLIEANVRPSDIGFLRPGLPATVKISAYDFSIYGGLKAVVEHISADTITDEKGNSFYQIRVRTTEASYLVGKHGERLQIIPGMSATVDILTGQKTVLEYLLKPIIKAKRNAMRER</sequence>
<proteinExistence type="inferred from homology"/>